<comment type="caution">
    <text evidence="3">The sequence shown here is derived from an EMBL/GenBank/DDBJ whole genome shotgun (WGS) entry which is preliminary data.</text>
</comment>
<dbReference type="AlphaFoldDB" id="A0AAV0BCM2"/>
<dbReference type="PANTHER" id="PTHR20208:SF10">
    <property type="entry name" value="STRUCTURE-SPECIFIC ENDONUCLEASE SUBUNIT SLX1"/>
    <property type="match status" value="1"/>
</dbReference>
<name>A0AAV0BCM2_PHAPC</name>
<dbReference type="GO" id="GO:0033557">
    <property type="term" value="C:Slx1-Slx4 complex"/>
    <property type="evidence" value="ECO:0007669"/>
    <property type="project" value="TreeGrafter"/>
</dbReference>
<evidence type="ECO:0000256" key="1">
    <source>
        <dbReference type="SAM" id="MobiDB-lite"/>
    </source>
</evidence>
<dbReference type="InterPro" id="IPR048749">
    <property type="entry name" value="SLX1_C"/>
</dbReference>
<dbReference type="Gene3D" id="3.30.40.10">
    <property type="entry name" value="Zinc/RING finger domain, C3HC4 (zinc finger)"/>
    <property type="match status" value="1"/>
</dbReference>
<evidence type="ECO:0000259" key="2">
    <source>
        <dbReference type="Pfam" id="PF21202"/>
    </source>
</evidence>
<reference evidence="3" key="1">
    <citation type="submission" date="2022-06" db="EMBL/GenBank/DDBJ databases">
        <authorList>
            <consortium name="SYNGENTA / RWTH Aachen University"/>
        </authorList>
    </citation>
    <scope>NUCLEOTIDE SEQUENCE</scope>
</reference>
<protein>
    <recommendedName>
        <fullName evidence="2">Structure-specific endonuclease subunit SLX1 C-terminal domain-containing protein</fullName>
    </recommendedName>
</protein>
<sequence>MSGDKSPRFSPIQQRIKTSTLLPGFHKYPNFYACYLLRSYHNGGAVRTKYHRPWEMELICFGFPSKPVVLQSRHLQIKRPVNSGLIHVSQIEPVEKINSQPEIEKIAIFPKSLGNQLEVKLKILRKMMSIKPWSCYPLKIIFFGESAYQLWLKQANEKPKRSTSRTAESGECEAESFSIDVSFRPKGVDGKSNKPLNVNNDEAILEDYEKIEEIRNRCNNCKSSECYLCGSGIVLKDFLTYVCCLLPTCFITLHLFCLSKYYLEQDSSHSFNADKEGISYKCQQIVPDSGSCPACYTEACWGELIQNCYRRMAANLQDKMSNSSKSEDEHTKDTVMEKEKEDSATLDERMSHTSSAKNEQVKASCAQKIVSAQWEKYRKDDVSLCQSESVSNNILSSLAPLAKPKFLATRKKIQKNKIYASGQKTRQSNSIERSREKNSPQHLRSKPSYKKVDPDEDEGEDKIVQMMDELEFDD</sequence>
<dbReference type="PANTHER" id="PTHR20208">
    <property type="entry name" value="STRUCTURE-SPECIFIC ENDONUCLEASE SUBUNIT SLX1"/>
    <property type="match status" value="1"/>
</dbReference>
<evidence type="ECO:0000313" key="3">
    <source>
        <dbReference type="EMBL" id="CAH7684546.1"/>
    </source>
</evidence>
<proteinExistence type="predicted"/>
<feature type="domain" description="Structure-specific endonuclease subunit SLX1 C-terminal" evidence="2">
    <location>
        <begin position="225"/>
        <end position="305"/>
    </location>
</feature>
<organism evidence="3 4">
    <name type="scientific">Phakopsora pachyrhizi</name>
    <name type="common">Asian soybean rust disease fungus</name>
    <dbReference type="NCBI Taxonomy" id="170000"/>
    <lineage>
        <taxon>Eukaryota</taxon>
        <taxon>Fungi</taxon>
        <taxon>Dikarya</taxon>
        <taxon>Basidiomycota</taxon>
        <taxon>Pucciniomycotina</taxon>
        <taxon>Pucciniomycetes</taxon>
        <taxon>Pucciniales</taxon>
        <taxon>Phakopsoraceae</taxon>
        <taxon>Phakopsora</taxon>
    </lineage>
</organism>
<dbReference type="EMBL" id="CALTRL010005479">
    <property type="protein sequence ID" value="CAH7684546.1"/>
    <property type="molecule type" value="Genomic_DNA"/>
</dbReference>
<feature type="region of interest" description="Disordered" evidence="1">
    <location>
        <begin position="319"/>
        <end position="359"/>
    </location>
</feature>
<dbReference type="GO" id="GO:0008821">
    <property type="term" value="F:crossover junction DNA endonuclease activity"/>
    <property type="evidence" value="ECO:0007669"/>
    <property type="project" value="TreeGrafter"/>
</dbReference>
<feature type="region of interest" description="Disordered" evidence="1">
    <location>
        <begin position="416"/>
        <end position="462"/>
    </location>
</feature>
<dbReference type="GO" id="GO:0017108">
    <property type="term" value="F:5'-flap endonuclease activity"/>
    <property type="evidence" value="ECO:0007669"/>
    <property type="project" value="TreeGrafter"/>
</dbReference>
<feature type="compositionally biased region" description="Polar residues" evidence="1">
    <location>
        <begin position="422"/>
        <end position="431"/>
    </location>
</feature>
<dbReference type="Pfam" id="PF21202">
    <property type="entry name" value="SLX1_C"/>
    <property type="match status" value="1"/>
</dbReference>
<evidence type="ECO:0000313" key="4">
    <source>
        <dbReference type="Proteomes" id="UP001153365"/>
    </source>
</evidence>
<dbReference type="Proteomes" id="UP001153365">
    <property type="component" value="Unassembled WGS sequence"/>
</dbReference>
<dbReference type="GO" id="GO:0000724">
    <property type="term" value="P:double-strand break repair via homologous recombination"/>
    <property type="evidence" value="ECO:0007669"/>
    <property type="project" value="TreeGrafter"/>
</dbReference>
<dbReference type="InterPro" id="IPR050381">
    <property type="entry name" value="SLX1_endonuclease"/>
</dbReference>
<feature type="compositionally biased region" description="Basic and acidic residues" evidence="1">
    <location>
        <begin position="325"/>
        <end position="351"/>
    </location>
</feature>
<gene>
    <name evidence="3" type="ORF">PPACK8108_LOCUS18774</name>
</gene>
<accession>A0AAV0BCM2</accession>
<keyword evidence="4" id="KW-1185">Reference proteome</keyword>
<dbReference type="InterPro" id="IPR013083">
    <property type="entry name" value="Znf_RING/FYVE/PHD"/>
</dbReference>